<gene>
    <name evidence="2" type="ORF">DBV15_06884</name>
</gene>
<feature type="compositionally biased region" description="Basic and acidic residues" evidence="1">
    <location>
        <begin position="24"/>
        <end position="40"/>
    </location>
</feature>
<evidence type="ECO:0000256" key="1">
    <source>
        <dbReference type="SAM" id="MobiDB-lite"/>
    </source>
</evidence>
<evidence type="ECO:0000313" key="2">
    <source>
        <dbReference type="EMBL" id="TGZ31824.1"/>
    </source>
</evidence>
<dbReference type="EMBL" id="QBLH01003981">
    <property type="protein sequence ID" value="TGZ31824.1"/>
    <property type="molecule type" value="Genomic_DNA"/>
</dbReference>
<dbReference type="Proteomes" id="UP000310200">
    <property type="component" value="Unassembled WGS sequence"/>
</dbReference>
<organism evidence="2 3">
    <name type="scientific">Temnothorax longispinosus</name>
    <dbReference type="NCBI Taxonomy" id="300112"/>
    <lineage>
        <taxon>Eukaryota</taxon>
        <taxon>Metazoa</taxon>
        <taxon>Ecdysozoa</taxon>
        <taxon>Arthropoda</taxon>
        <taxon>Hexapoda</taxon>
        <taxon>Insecta</taxon>
        <taxon>Pterygota</taxon>
        <taxon>Neoptera</taxon>
        <taxon>Endopterygota</taxon>
        <taxon>Hymenoptera</taxon>
        <taxon>Apocrita</taxon>
        <taxon>Aculeata</taxon>
        <taxon>Formicoidea</taxon>
        <taxon>Formicidae</taxon>
        <taxon>Myrmicinae</taxon>
        <taxon>Temnothorax</taxon>
    </lineage>
</organism>
<comment type="caution">
    <text evidence="2">The sequence shown here is derived from an EMBL/GenBank/DDBJ whole genome shotgun (WGS) entry which is preliminary data.</text>
</comment>
<proteinExistence type="predicted"/>
<feature type="region of interest" description="Disordered" evidence="1">
    <location>
        <begin position="1"/>
        <end position="40"/>
    </location>
</feature>
<keyword evidence="3" id="KW-1185">Reference proteome</keyword>
<name>A0A4V3S628_9HYME</name>
<evidence type="ECO:0000313" key="3">
    <source>
        <dbReference type="Proteomes" id="UP000310200"/>
    </source>
</evidence>
<reference evidence="2 3" key="1">
    <citation type="journal article" date="2019" name="Philos. Trans. R. Soc. Lond., B, Biol. Sci.">
        <title>Ant behaviour and brain gene expression of defending hosts depend on the ecological success of the intruding social parasite.</title>
        <authorList>
            <person name="Kaur R."/>
            <person name="Stoldt M."/>
            <person name="Jongepier E."/>
            <person name="Feldmeyer B."/>
            <person name="Menzel F."/>
            <person name="Bornberg-Bauer E."/>
            <person name="Foitzik S."/>
        </authorList>
    </citation>
    <scope>NUCLEOTIDE SEQUENCE [LARGE SCALE GENOMIC DNA]</scope>
    <source>
        <tissue evidence="2">Whole body</tissue>
    </source>
</reference>
<accession>A0A4V3S628</accession>
<protein>
    <submittedName>
        <fullName evidence="2">Uncharacterized protein</fullName>
    </submittedName>
</protein>
<sequence length="40" mass="4480">MPRHTIWSMFKGPGSRAIPTTGVHGDDRKEEREGTEVEPS</sequence>
<dbReference type="AlphaFoldDB" id="A0A4V3S628"/>